<accession>A0A4R5EZ18</accession>
<organism evidence="1 2">
    <name type="scientific">Antarcticimicrobium sediminis</name>
    <dbReference type="NCBI Taxonomy" id="2546227"/>
    <lineage>
        <taxon>Bacteria</taxon>
        <taxon>Pseudomonadati</taxon>
        <taxon>Pseudomonadota</taxon>
        <taxon>Alphaproteobacteria</taxon>
        <taxon>Rhodobacterales</taxon>
        <taxon>Paracoccaceae</taxon>
        <taxon>Antarcticimicrobium</taxon>
    </lineage>
</organism>
<evidence type="ECO:0000313" key="1">
    <source>
        <dbReference type="EMBL" id="TDE40047.1"/>
    </source>
</evidence>
<dbReference type="RefSeq" id="WP_132827303.1">
    <property type="nucleotide sequence ID" value="NZ_SMFP01000002.1"/>
</dbReference>
<dbReference type="Pfam" id="PF10649">
    <property type="entry name" value="DUF2478"/>
    <property type="match status" value="1"/>
</dbReference>
<dbReference type="OrthoDB" id="5918880at2"/>
<protein>
    <submittedName>
        <fullName evidence="1">DUF2478 domain-containing protein</fullName>
    </submittedName>
</protein>
<dbReference type="Proteomes" id="UP000294662">
    <property type="component" value="Unassembled WGS sequence"/>
</dbReference>
<dbReference type="InterPro" id="IPR018912">
    <property type="entry name" value="DUF2478"/>
</dbReference>
<name>A0A4R5EZ18_9RHOB</name>
<keyword evidence="2" id="KW-1185">Reference proteome</keyword>
<evidence type="ECO:0000313" key="2">
    <source>
        <dbReference type="Proteomes" id="UP000294662"/>
    </source>
</evidence>
<gene>
    <name evidence="1" type="ORF">E1B25_03550</name>
</gene>
<dbReference type="EMBL" id="SMFP01000002">
    <property type="protein sequence ID" value="TDE40047.1"/>
    <property type="molecule type" value="Genomic_DNA"/>
</dbReference>
<sequence length="174" mass="18491">MLGYVVADGQGAADLVIRQVAERLRAQGVHLAGAVQVNSDTEIETGADVRCEMDLHILSRDTVVRISQSLGALSRGCRLDPGGLERAVGLVAHALAEGPELLIVNKYGKQEIEGRGFRPLIGEALAAGIPVLTAVNRDNVAQFRLFAEDLAEPLPGEAQAVFEWCMARRAVPAG</sequence>
<comment type="caution">
    <text evidence="1">The sequence shown here is derived from an EMBL/GenBank/DDBJ whole genome shotgun (WGS) entry which is preliminary data.</text>
</comment>
<reference evidence="1 2" key="1">
    <citation type="submission" date="2019-03" db="EMBL/GenBank/DDBJ databases">
        <authorList>
            <person name="Zhang S."/>
        </authorList>
    </citation>
    <scope>NUCLEOTIDE SEQUENCE [LARGE SCALE GENOMIC DNA]</scope>
    <source>
        <strain evidence="1 2">S4J41</strain>
    </source>
</reference>
<dbReference type="AlphaFoldDB" id="A0A4R5EZ18"/>
<proteinExistence type="predicted"/>